<keyword evidence="3" id="KW-1185">Reference proteome</keyword>
<dbReference type="PANTHER" id="PTHR36739">
    <property type="entry name" value="D-TAGATOSE-1,6-BISPHOSPHATE ALDOLASE SUBUNIT"/>
    <property type="match status" value="1"/>
</dbReference>
<evidence type="ECO:0000313" key="2">
    <source>
        <dbReference type="EMBL" id="GAX78525.1"/>
    </source>
</evidence>
<dbReference type="AlphaFoldDB" id="A0A250X623"/>
<sequence length="201" mass="22796">MIATATTNSRRPHYGLPQKVLDCKNGRFTKGFRRREKLIKNAIPDSFDDFKTSRIKVENVTIITKDGRLVYIPGDSGKHVKPPPALEYRMPTWEEQKLCIGASFIVAATNGHDPARRVNLEGFCQSVDYLSESIEQTVKQQRGEILREERELKSGVHEVLKITVAVPFLWGIPPQLDPLNDAILLGGGVIHRMYHQWVLSH</sequence>
<protein>
    <recommendedName>
        <fullName evidence="1">DUF7811 domain-containing protein</fullName>
    </recommendedName>
</protein>
<dbReference type="EMBL" id="BEGY01000033">
    <property type="protein sequence ID" value="GAX78525.1"/>
    <property type="molecule type" value="Genomic_DNA"/>
</dbReference>
<dbReference type="Proteomes" id="UP000232323">
    <property type="component" value="Unassembled WGS sequence"/>
</dbReference>
<organism evidence="2 3">
    <name type="scientific">Chlamydomonas eustigma</name>
    <dbReference type="NCBI Taxonomy" id="1157962"/>
    <lineage>
        <taxon>Eukaryota</taxon>
        <taxon>Viridiplantae</taxon>
        <taxon>Chlorophyta</taxon>
        <taxon>core chlorophytes</taxon>
        <taxon>Chlorophyceae</taxon>
        <taxon>CS clade</taxon>
        <taxon>Chlamydomonadales</taxon>
        <taxon>Chlamydomonadaceae</taxon>
        <taxon>Chlamydomonas</taxon>
    </lineage>
</organism>
<proteinExistence type="predicted"/>
<dbReference type="InterPro" id="IPR056713">
    <property type="entry name" value="DUF7811"/>
</dbReference>
<dbReference type="PANTHER" id="PTHR36739:SF1">
    <property type="entry name" value="D-TAGATOSE-1,6-BISPHOSPHATE ALDOLASE SUBUNIT"/>
    <property type="match status" value="1"/>
</dbReference>
<reference evidence="2 3" key="1">
    <citation type="submission" date="2017-08" db="EMBL/GenBank/DDBJ databases">
        <title>Acidophilic green algal genome provides insights into adaptation to an acidic environment.</title>
        <authorList>
            <person name="Hirooka S."/>
            <person name="Hirose Y."/>
            <person name="Kanesaki Y."/>
            <person name="Higuchi S."/>
            <person name="Fujiwara T."/>
            <person name="Onuma R."/>
            <person name="Era A."/>
            <person name="Ohbayashi R."/>
            <person name="Uzuka A."/>
            <person name="Nozaki H."/>
            <person name="Yoshikawa H."/>
            <person name="Miyagishima S.Y."/>
        </authorList>
    </citation>
    <scope>NUCLEOTIDE SEQUENCE [LARGE SCALE GENOMIC DNA]</scope>
    <source>
        <strain evidence="2 3">NIES-2499</strain>
    </source>
</reference>
<dbReference type="Pfam" id="PF25103">
    <property type="entry name" value="DUF7811"/>
    <property type="match status" value="1"/>
</dbReference>
<evidence type="ECO:0000313" key="3">
    <source>
        <dbReference type="Proteomes" id="UP000232323"/>
    </source>
</evidence>
<evidence type="ECO:0000259" key="1">
    <source>
        <dbReference type="Pfam" id="PF25103"/>
    </source>
</evidence>
<name>A0A250X623_9CHLO</name>
<accession>A0A250X623</accession>
<dbReference type="OrthoDB" id="2018054at2759"/>
<dbReference type="STRING" id="1157962.A0A250X623"/>
<comment type="caution">
    <text evidence="2">The sequence shown here is derived from an EMBL/GenBank/DDBJ whole genome shotgun (WGS) entry which is preliminary data.</text>
</comment>
<gene>
    <name evidence="2" type="ORF">CEUSTIGMA_g5965.t1</name>
</gene>
<feature type="domain" description="DUF7811" evidence="1">
    <location>
        <begin position="89"/>
        <end position="199"/>
    </location>
</feature>